<dbReference type="EMBL" id="JACXIZ010000020">
    <property type="protein sequence ID" value="MBD2846006.1"/>
    <property type="molecule type" value="Genomic_DNA"/>
</dbReference>
<dbReference type="InterPro" id="IPR036388">
    <property type="entry name" value="WH-like_DNA-bd_sf"/>
</dbReference>
<dbReference type="SUPFAM" id="SSF46785">
    <property type="entry name" value="Winged helix' DNA-binding domain"/>
    <property type="match status" value="1"/>
</dbReference>
<keyword evidence="1" id="KW-0238">DNA-binding</keyword>
<name>A0A927BUA5_9BACL</name>
<dbReference type="AlphaFoldDB" id="A0A927BUA5"/>
<dbReference type="GO" id="GO:0003700">
    <property type="term" value="F:DNA-binding transcription factor activity"/>
    <property type="evidence" value="ECO:0007669"/>
    <property type="project" value="InterPro"/>
</dbReference>
<organism evidence="3 4">
    <name type="scientific">Paenibacillus sabuli</name>
    <dbReference type="NCBI Taxonomy" id="2772509"/>
    <lineage>
        <taxon>Bacteria</taxon>
        <taxon>Bacillati</taxon>
        <taxon>Bacillota</taxon>
        <taxon>Bacilli</taxon>
        <taxon>Bacillales</taxon>
        <taxon>Paenibacillaceae</taxon>
        <taxon>Paenibacillus</taxon>
    </lineage>
</organism>
<dbReference type="Proteomes" id="UP000621560">
    <property type="component" value="Unassembled WGS sequence"/>
</dbReference>
<proteinExistence type="predicted"/>
<feature type="domain" description="O-methyltransferase dimerisation" evidence="2">
    <location>
        <begin position="27"/>
        <end position="88"/>
    </location>
</feature>
<dbReference type="InterPro" id="IPR050313">
    <property type="entry name" value="Carb_Metab_HTH_regulators"/>
</dbReference>
<dbReference type="PANTHER" id="PTHR30363:SF28">
    <property type="entry name" value="TRANSCRIPTIONAL REGULATORY PROTEIN-RELATED"/>
    <property type="match status" value="1"/>
</dbReference>
<evidence type="ECO:0000259" key="2">
    <source>
        <dbReference type="Pfam" id="PF08100"/>
    </source>
</evidence>
<evidence type="ECO:0000313" key="3">
    <source>
        <dbReference type="EMBL" id="MBD2846006.1"/>
    </source>
</evidence>
<reference evidence="3" key="1">
    <citation type="submission" date="2020-09" db="EMBL/GenBank/DDBJ databases">
        <title>A novel bacterium of genus Paenibacillus, isolated from South China Sea.</title>
        <authorList>
            <person name="Huang H."/>
            <person name="Mo K."/>
            <person name="Hu Y."/>
        </authorList>
    </citation>
    <scope>NUCLEOTIDE SEQUENCE</scope>
    <source>
        <strain evidence="3">IB182496</strain>
    </source>
</reference>
<dbReference type="InterPro" id="IPR012967">
    <property type="entry name" value="COMT_dimerisation"/>
</dbReference>
<evidence type="ECO:0000313" key="4">
    <source>
        <dbReference type="Proteomes" id="UP000621560"/>
    </source>
</evidence>
<sequence length="224" mass="24882">MHPHDDGSRSAVRTQQLGSTRQTILGLLKTSGPQTANQLAAALGMTEMGVRRHLNALAKEQCVEVELVRQGPGRPMHRYRLTEAAQALFPKNYSVLALDLLGELEEQTASTELIEALFRGRKRKLLERYAPHMEGKSLRQRVDALAAIQNAGGYMVSVSEEKDELVLDEHNCPIAQVAGRYQQACACELELFEALLDAPLERTECLSKGGDKCRYRIRVKSSPI</sequence>
<comment type="caution">
    <text evidence="3">The sequence shown here is derived from an EMBL/GenBank/DDBJ whole genome shotgun (WGS) entry which is preliminary data.</text>
</comment>
<dbReference type="PANTHER" id="PTHR30363">
    <property type="entry name" value="HTH-TYPE TRANSCRIPTIONAL REGULATOR SRLR-RELATED"/>
    <property type="match status" value="1"/>
</dbReference>
<dbReference type="CDD" id="cd00090">
    <property type="entry name" value="HTH_ARSR"/>
    <property type="match status" value="1"/>
</dbReference>
<accession>A0A927BUA5</accession>
<evidence type="ECO:0000256" key="1">
    <source>
        <dbReference type="ARBA" id="ARBA00023125"/>
    </source>
</evidence>
<dbReference type="Gene3D" id="1.10.10.10">
    <property type="entry name" value="Winged helix-like DNA-binding domain superfamily/Winged helix DNA-binding domain"/>
    <property type="match status" value="1"/>
</dbReference>
<dbReference type="InterPro" id="IPR036390">
    <property type="entry name" value="WH_DNA-bd_sf"/>
</dbReference>
<dbReference type="InterPro" id="IPR011991">
    <property type="entry name" value="ArsR-like_HTH"/>
</dbReference>
<gene>
    <name evidence="3" type="ORF">IDH44_12445</name>
</gene>
<dbReference type="RefSeq" id="WP_190918092.1">
    <property type="nucleotide sequence ID" value="NZ_JACXIZ010000020.1"/>
</dbReference>
<dbReference type="Pfam" id="PF08100">
    <property type="entry name" value="Dimerisation"/>
    <property type="match status" value="1"/>
</dbReference>
<keyword evidence="4" id="KW-1185">Reference proteome</keyword>
<dbReference type="GO" id="GO:0003677">
    <property type="term" value="F:DNA binding"/>
    <property type="evidence" value="ECO:0007669"/>
    <property type="project" value="UniProtKB-KW"/>
</dbReference>
<protein>
    <submittedName>
        <fullName evidence="3">Transcriptional regulator</fullName>
    </submittedName>
</protein>